<proteinExistence type="predicted"/>
<evidence type="ECO:0000313" key="1">
    <source>
        <dbReference type="EMBL" id="ORX49768.1"/>
    </source>
</evidence>
<dbReference type="EMBL" id="MCGT01000025">
    <property type="protein sequence ID" value="ORX49768.1"/>
    <property type="molecule type" value="Genomic_DNA"/>
</dbReference>
<evidence type="ECO:0000313" key="2">
    <source>
        <dbReference type="Proteomes" id="UP000242146"/>
    </source>
</evidence>
<name>A0A1X2GB67_9FUNG</name>
<dbReference type="AlphaFoldDB" id="A0A1X2GB67"/>
<gene>
    <name evidence="1" type="ORF">DM01DRAFT_1337914</name>
</gene>
<organism evidence="1 2">
    <name type="scientific">Hesseltinella vesiculosa</name>
    <dbReference type="NCBI Taxonomy" id="101127"/>
    <lineage>
        <taxon>Eukaryota</taxon>
        <taxon>Fungi</taxon>
        <taxon>Fungi incertae sedis</taxon>
        <taxon>Mucoromycota</taxon>
        <taxon>Mucoromycotina</taxon>
        <taxon>Mucoromycetes</taxon>
        <taxon>Mucorales</taxon>
        <taxon>Cunninghamellaceae</taxon>
        <taxon>Hesseltinella</taxon>
    </lineage>
</organism>
<comment type="caution">
    <text evidence="1">The sequence shown here is derived from an EMBL/GenBank/DDBJ whole genome shotgun (WGS) entry which is preliminary data.</text>
</comment>
<sequence>MLLSVKMFAIRRFSKENGALREQRCMSILARTQESPWAGLSSLVGEPYPSPHDYAVFVSLTVWISIQTAFSAST</sequence>
<accession>A0A1X2GB67</accession>
<keyword evidence="2" id="KW-1185">Reference proteome</keyword>
<reference evidence="1 2" key="1">
    <citation type="submission" date="2016-07" db="EMBL/GenBank/DDBJ databases">
        <title>Pervasive Adenine N6-methylation of Active Genes in Fungi.</title>
        <authorList>
            <consortium name="DOE Joint Genome Institute"/>
            <person name="Mondo S.J."/>
            <person name="Dannebaum R.O."/>
            <person name="Kuo R.C."/>
            <person name="Labutti K."/>
            <person name="Haridas S."/>
            <person name="Kuo A."/>
            <person name="Salamov A."/>
            <person name="Ahrendt S.R."/>
            <person name="Lipzen A."/>
            <person name="Sullivan W."/>
            <person name="Andreopoulos W.B."/>
            <person name="Clum A."/>
            <person name="Lindquist E."/>
            <person name="Daum C."/>
            <person name="Ramamoorthy G.K."/>
            <person name="Gryganskyi A."/>
            <person name="Culley D."/>
            <person name="Magnuson J.K."/>
            <person name="James T.Y."/>
            <person name="O'Malley M.A."/>
            <person name="Stajich J.E."/>
            <person name="Spatafora J.W."/>
            <person name="Visel A."/>
            <person name="Grigoriev I.V."/>
        </authorList>
    </citation>
    <scope>NUCLEOTIDE SEQUENCE [LARGE SCALE GENOMIC DNA]</scope>
    <source>
        <strain evidence="1 2">NRRL 3301</strain>
    </source>
</reference>
<dbReference type="Proteomes" id="UP000242146">
    <property type="component" value="Unassembled WGS sequence"/>
</dbReference>
<protein>
    <submittedName>
        <fullName evidence="1">Uncharacterized protein</fullName>
    </submittedName>
</protein>